<dbReference type="Gene3D" id="2.60.120.10">
    <property type="entry name" value="Jelly Rolls"/>
    <property type="match status" value="1"/>
</dbReference>
<dbReference type="RefSeq" id="WP_044619353.1">
    <property type="nucleotide sequence ID" value="NZ_CP007142.1"/>
</dbReference>
<dbReference type="SUPFAM" id="SSF51182">
    <property type="entry name" value="RmlC-like cupins"/>
    <property type="match status" value="1"/>
</dbReference>
<dbReference type="HOGENOM" id="CLU_135055_0_0_6"/>
<dbReference type="InterPro" id="IPR014710">
    <property type="entry name" value="RmlC-like_jellyroll"/>
</dbReference>
<protein>
    <submittedName>
        <fullName evidence="2">Putative enzyme of the cupin superfamily</fullName>
    </submittedName>
</protein>
<dbReference type="EMBL" id="CP007142">
    <property type="protein sequence ID" value="AJQ97668.1"/>
    <property type="molecule type" value="Genomic_DNA"/>
</dbReference>
<evidence type="ECO:0000313" key="2">
    <source>
        <dbReference type="EMBL" id="AJQ97668.1"/>
    </source>
</evidence>
<gene>
    <name evidence="2" type="ORF">YC6258_05640</name>
</gene>
<name>A0A0C5VWI3_9GAMM</name>
<evidence type="ECO:0000259" key="1">
    <source>
        <dbReference type="Pfam" id="PF05899"/>
    </source>
</evidence>
<reference evidence="2 3" key="1">
    <citation type="submission" date="2014-01" db="EMBL/GenBank/DDBJ databases">
        <title>Full genme sequencing of cellulolytic bacterium Gynuella sunshinyii YC6258T gen. nov., sp. nov.</title>
        <authorList>
            <person name="Khan H."/>
            <person name="Chung E.J."/>
            <person name="Chung Y.R."/>
        </authorList>
    </citation>
    <scope>NUCLEOTIDE SEQUENCE [LARGE SCALE GENOMIC DNA]</scope>
    <source>
        <strain evidence="2 3">YC6258</strain>
    </source>
</reference>
<dbReference type="AlphaFoldDB" id="A0A0C5VWI3"/>
<accession>A0A0C5VWI3</accession>
<keyword evidence="3" id="KW-1185">Reference proteome</keyword>
<organism evidence="2 3">
    <name type="scientific">Gynuella sunshinyii YC6258</name>
    <dbReference type="NCBI Taxonomy" id="1445510"/>
    <lineage>
        <taxon>Bacteria</taxon>
        <taxon>Pseudomonadati</taxon>
        <taxon>Pseudomonadota</taxon>
        <taxon>Gammaproteobacteria</taxon>
        <taxon>Oceanospirillales</taxon>
        <taxon>Saccharospirillaceae</taxon>
        <taxon>Gynuella</taxon>
    </lineage>
</organism>
<dbReference type="Proteomes" id="UP000032266">
    <property type="component" value="Chromosome"/>
</dbReference>
<dbReference type="PATRIC" id="fig|1445510.3.peg.5601"/>
<feature type="domain" description="(S)-ureidoglycine aminohydrolase cupin" evidence="1">
    <location>
        <begin position="39"/>
        <end position="113"/>
    </location>
</feature>
<dbReference type="STRING" id="1445510.YC6258_05640"/>
<dbReference type="InterPro" id="IPR011051">
    <property type="entry name" value="RmlC_Cupin_sf"/>
</dbReference>
<evidence type="ECO:0000313" key="3">
    <source>
        <dbReference type="Proteomes" id="UP000032266"/>
    </source>
</evidence>
<dbReference type="OrthoDB" id="663248at2"/>
<dbReference type="PANTHER" id="PTHR40943:SF1">
    <property type="entry name" value="CYTOPLASMIC PROTEIN"/>
    <property type="match status" value="1"/>
</dbReference>
<dbReference type="InterPro" id="IPR008579">
    <property type="entry name" value="UGlyAH_Cupin_dom"/>
</dbReference>
<dbReference type="KEGG" id="gsn:YC6258_05640"/>
<proteinExistence type="predicted"/>
<dbReference type="Pfam" id="PF05899">
    <property type="entry name" value="Cupin_3"/>
    <property type="match status" value="1"/>
</dbReference>
<sequence>MIKTDLSNVELQPWGVVSDLGAEILEGDCNIFGAMTFGAPTEAVSSAYFGSTRGKFKMTYPFNEHAVIVEGQVTIKNLSTGEQNSYSVGDSWFVEKGTECEWTVDTERFVKHYLAVA</sequence>
<dbReference type="PANTHER" id="PTHR40943">
    <property type="entry name" value="CYTOPLASMIC PROTEIN-RELATED"/>
    <property type="match status" value="1"/>
</dbReference>